<dbReference type="GO" id="GO:0051536">
    <property type="term" value="F:iron-sulfur cluster binding"/>
    <property type="evidence" value="ECO:0007669"/>
    <property type="project" value="InterPro"/>
</dbReference>
<sequence length="194" mass="20616">MSETLPSVYGGEILHVDLETGDNEIESIDPQDARRFLGGNGFVAKQVAEHVPVDADPFDPENVLALAVGPMNATPFQSTSRGVVGFVSPMTNGFFDSTFGGTLPQALKTTGFDGVVLHGAAEEHSYVVVDEDGAEVKSANGLEGTETYETCGEIRDREGVGYDTHVLANGPAGENLVRYACLVHESEPVSYTHL</sequence>
<dbReference type="AlphaFoldDB" id="L9X6X5"/>
<dbReference type="PANTHER" id="PTHR30038">
    <property type="entry name" value="ALDEHYDE FERREDOXIN OXIDOREDUCTASE"/>
    <property type="match status" value="1"/>
</dbReference>
<keyword evidence="3" id="KW-1185">Reference proteome</keyword>
<dbReference type="PANTHER" id="PTHR30038:SF0">
    <property type="entry name" value="TUNGSTEN-CONTAINING ALDEHYDE FERREDOXIN OXIDOREDUCTASE"/>
    <property type="match status" value="1"/>
</dbReference>
<dbReference type="eggNOG" id="arCOG00706">
    <property type="taxonomic scope" value="Archaea"/>
</dbReference>
<dbReference type="EMBL" id="AOIB01000025">
    <property type="protein sequence ID" value="ELY57201.1"/>
    <property type="molecule type" value="Genomic_DNA"/>
</dbReference>
<feature type="domain" description="Aldehyde ferredoxin oxidoreductase N-terminal" evidence="1">
    <location>
        <begin position="9"/>
        <end position="193"/>
    </location>
</feature>
<evidence type="ECO:0000259" key="1">
    <source>
        <dbReference type="SMART" id="SM00790"/>
    </source>
</evidence>
<name>L9X6X5_9EURY</name>
<comment type="caution">
    <text evidence="2">The sequence shown here is derived from an EMBL/GenBank/DDBJ whole genome shotgun (WGS) entry which is preliminary data.</text>
</comment>
<dbReference type="OrthoDB" id="30771at2157"/>
<dbReference type="SMART" id="SM00790">
    <property type="entry name" value="AFOR_N"/>
    <property type="match status" value="1"/>
</dbReference>
<gene>
    <name evidence="2" type="ORF">C491_11888</name>
</gene>
<dbReference type="InterPro" id="IPR051919">
    <property type="entry name" value="W-dependent_AOR"/>
</dbReference>
<organism evidence="2 3">
    <name type="scientific">Natronococcus amylolyticus DSM 10524</name>
    <dbReference type="NCBI Taxonomy" id="1227497"/>
    <lineage>
        <taxon>Archaea</taxon>
        <taxon>Methanobacteriati</taxon>
        <taxon>Methanobacteriota</taxon>
        <taxon>Stenosarchaea group</taxon>
        <taxon>Halobacteria</taxon>
        <taxon>Halobacteriales</taxon>
        <taxon>Natrialbaceae</taxon>
        <taxon>Natronococcus</taxon>
    </lineage>
</organism>
<accession>L9X6X5</accession>
<dbReference type="PATRIC" id="fig|1227497.3.peg.2456"/>
<protein>
    <submittedName>
        <fullName evidence="2">Aldehyde ferredoxin oxidoreductase</fullName>
    </submittedName>
</protein>
<dbReference type="Pfam" id="PF02730">
    <property type="entry name" value="AFOR_N"/>
    <property type="match status" value="1"/>
</dbReference>
<proteinExistence type="predicted"/>
<dbReference type="SUPFAM" id="SSF56228">
    <property type="entry name" value="Aldehyde ferredoxin oxidoreductase, N-terminal domain"/>
    <property type="match status" value="1"/>
</dbReference>
<evidence type="ECO:0000313" key="3">
    <source>
        <dbReference type="Proteomes" id="UP000011688"/>
    </source>
</evidence>
<dbReference type="InterPro" id="IPR013983">
    <property type="entry name" value="Ald_Fedxn_OxRdtase_N"/>
</dbReference>
<evidence type="ECO:0000313" key="2">
    <source>
        <dbReference type="EMBL" id="ELY57201.1"/>
    </source>
</evidence>
<dbReference type="RefSeq" id="WP_005556449.1">
    <property type="nucleotide sequence ID" value="NZ_AOIB01000025.1"/>
</dbReference>
<dbReference type="STRING" id="1227497.C491_11888"/>
<reference evidence="2 3" key="1">
    <citation type="journal article" date="2014" name="PLoS Genet.">
        <title>Phylogenetically driven sequencing of extremely halophilic archaea reveals strategies for static and dynamic osmo-response.</title>
        <authorList>
            <person name="Becker E.A."/>
            <person name="Seitzer P.M."/>
            <person name="Tritt A."/>
            <person name="Larsen D."/>
            <person name="Krusor M."/>
            <person name="Yao A.I."/>
            <person name="Wu D."/>
            <person name="Madern D."/>
            <person name="Eisen J.A."/>
            <person name="Darling A.E."/>
            <person name="Facciotti M.T."/>
        </authorList>
    </citation>
    <scope>NUCLEOTIDE SEQUENCE [LARGE SCALE GENOMIC DNA]</scope>
    <source>
        <strain evidence="2 3">DSM 10524</strain>
    </source>
</reference>
<dbReference type="GO" id="GO:0016625">
    <property type="term" value="F:oxidoreductase activity, acting on the aldehyde or oxo group of donors, iron-sulfur protein as acceptor"/>
    <property type="evidence" value="ECO:0007669"/>
    <property type="project" value="InterPro"/>
</dbReference>
<dbReference type="InterPro" id="IPR036503">
    <property type="entry name" value="Ald_Fedxn_OxRdtase_N_sf"/>
</dbReference>
<dbReference type="Proteomes" id="UP000011688">
    <property type="component" value="Unassembled WGS sequence"/>
</dbReference>
<dbReference type="Gene3D" id="3.60.9.10">
    <property type="entry name" value="Aldehyde ferredoxin oxidoreductase, N-terminal domain"/>
    <property type="match status" value="1"/>
</dbReference>